<dbReference type="EMBL" id="CAAALY010025068">
    <property type="protein sequence ID" value="VEL15571.1"/>
    <property type="molecule type" value="Genomic_DNA"/>
</dbReference>
<accession>A0A3S5CKD9</accession>
<evidence type="ECO:0000313" key="2">
    <source>
        <dbReference type="EMBL" id="VEL15571.1"/>
    </source>
</evidence>
<reference evidence="2" key="1">
    <citation type="submission" date="2018-11" db="EMBL/GenBank/DDBJ databases">
        <authorList>
            <consortium name="Pathogen Informatics"/>
        </authorList>
    </citation>
    <scope>NUCLEOTIDE SEQUENCE</scope>
</reference>
<protein>
    <submittedName>
        <fullName evidence="2">Uncharacterized protein</fullName>
    </submittedName>
</protein>
<dbReference type="Proteomes" id="UP000784294">
    <property type="component" value="Unassembled WGS sequence"/>
</dbReference>
<comment type="caution">
    <text evidence="2">The sequence shown here is derived from an EMBL/GenBank/DDBJ whole genome shotgun (WGS) entry which is preliminary data.</text>
</comment>
<dbReference type="AlphaFoldDB" id="A0A3S5CKD9"/>
<feature type="compositionally biased region" description="Acidic residues" evidence="1">
    <location>
        <begin position="72"/>
        <end position="87"/>
    </location>
</feature>
<organism evidence="2 3">
    <name type="scientific">Protopolystoma xenopodis</name>
    <dbReference type="NCBI Taxonomy" id="117903"/>
    <lineage>
        <taxon>Eukaryota</taxon>
        <taxon>Metazoa</taxon>
        <taxon>Spiralia</taxon>
        <taxon>Lophotrochozoa</taxon>
        <taxon>Platyhelminthes</taxon>
        <taxon>Monogenea</taxon>
        <taxon>Polyopisthocotylea</taxon>
        <taxon>Polystomatidea</taxon>
        <taxon>Polystomatidae</taxon>
        <taxon>Protopolystoma</taxon>
    </lineage>
</organism>
<keyword evidence="3" id="KW-1185">Reference proteome</keyword>
<sequence length="116" mass="13872">MWKAKIDVTWIIEPKDVNQVDKATLLSHQFYTFDDDKADAWQKNRMQSRHAFNSDEYAEYNYWYRFGKAQLAEEEESDQENESDEMEKDPPNDEWIAEDEEIEEVDVEKPCIVGEL</sequence>
<name>A0A3S5CKD9_9PLAT</name>
<evidence type="ECO:0000256" key="1">
    <source>
        <dbReference type="SAM" id="MobiDB-lite"/>
    </source>
</evidence>
<proteinExistence type="predicted"/>
<feature type="region of interest" description="Disordered" evidence="1">
    <location>
        <begin position="71"/>
        <end position="116"/>
    </location>
</feature>
<gene>
    <name evidence="2" type="ORF">PXEA_LOCUS9011</name>
</gene>
<feature type="compositionally biased region" description="Acidic residues" evidence="1">
    <location>
        <begin position="95"/>
        <end position="106"/>
    </location>
</feature>
<evidence type="ECO:0000313" key="3">
    <source>
        <dbReference type="Proteomes" id="UP000784294"/>
    </source>
</evidence>